<evidence type="ECO:0000313" key="2">
    <source>
        <dbReference type="EMBL" id="GFD53347.1"/>
    </source>
</evidence>
<organism evidence="2">
    <name type="scientific">Tanacetum cinerariifolium</name>
    <name type="common">Dalmatian daisy</name>
    <name type="synonym">Chrysanthemum cinerariifolium</name>
    <dbReference type="NCBI Taxonomy" id="118510"/>
    <lineage>
        <taxon>Eukaryota</taxon>
        <taxon>Viridiplantae</taxon>
        <taxon>Streptophyta</taxon>
        <taxon>Embryophyta</taxon>
        <taxon>Tracheophyta</taxon>
        <taxon>Spermatophyta</taxon>
        <taxon>Magnoliopsida</taxon>
        <taxon>eudicotyledons</taxon>
        <taxon>Gunneridae</taxon>
        <taxon>Pentapetalae</taxon>
        <taxon>asterids</taxon>
        <taxon>campanulids</taxon>
        <taxon>Asterales</taxon>
        <taxon>Asteraceae</taxon>
        <taxon>Asteroideae</taxon>
        <taxon>Anthemideae</taxon>
        <taxon>Anthemidinae</taxon>
        <taxon>Tanacetum</taxon>
    </lineage>
</organism>
<name>A0A699X0P6_TANCI</name>
<feature type="region of interest" description="Disordered" evidence="1">
    <location>
        <begin position="27"/>
        <end position="53"/>
    </location>
</feature>
<comment type="caution">
    <text evidence="2">The sequence shown here is derived from an EMBL/GenBank/DDBJ whole genome shotgun (WGS) entry which is preliminary data.</text>
</comment>
<reference evidence="2" key="1">
    <citation type="journal article" date="2019" name="Sci. Rep.">
        <title>Draft genome of Tanacetum cinerariifolium, the natural source of mosquito coil.</title>
        <authorList>
            <person name="Yamashiro T."/>
            <person name="Shiraishi A."/>
            <person name="Satake H."/>
            <person name="Nakayama K."/>
        </authorList>
    </citation>
    <scope>NUCLEOTIDE SEQUENCE</scope>
</reference>
<dbReference type="EMBL" id="BKCJ011793147">
    <property type="protein sequence ID" value="GFD53347.1"/>
    <property type="molecule type" value="Genomic_DNA"/>
</dbReference>
<evidence type="ECO:0000256" key="1">
    <source>
        <dbReference type="SAM" id="MobiDB-lite"/>
    </source>
</evidence>
<sequence length="90" mass="10011">TCRAHPSAPDRVRHFGTGRQRCSVCPGIDSGTHRRQTGAYARTGRPRRSRPDHRELHVGYSRLGVRIGFEHFFAGHHCSSGQPAVPRARG</sequence>
<gene>
    <name evidence="2" type="ORF">Tci_925316</name>
</gene>
<protein>
    <submittedName>
        <fullName evidence="2">Uncharacterized protein</fullName>
    </submittedName>
</protein>
<accession>A0A699X0P6</accession>
<feature type="non-terminal residue" evidence="2">
    <location>
        <position position="1"/>
    </location>
</feature>
<proteinExistence type="predicted"/>
<dbReference type="AlphaFoldDB" id="A0A699X0P6"/>